<dbReference type="EMBL" id="JAAIUW010000001">
    <property type="protein sequence ID" value="KAF7843445.1"/>
    <property type="molecule type" value="Genomic_DNA"/>
</dbReference>
<protein>
    <submittedName>
        <fullName evidence="2">ELF3-like protein 2 isoform X1</fullName>
    </submittedName>
</protein>
<gene>
    <name evidence="2" type="ORF">G2W53_000350</name>
</gene>
<dbReference type="OrthoDB" id="1939092at2759"/>
<evidence type="ECO:0000313" key="3">
    <source>
        <dbReference type="Proteomes" id="UP000634136"/>
    </source>
</evidence>
<feature type="region of interest" description="Disordered" evidence="1">
    <location>
        <begin position="644"/>
        <end position="679"/>
    </location>
</feature>
<dbReference type="PANTHER" id="PTHR34281:SF7">
    <property type="entry name" value="PROTEIN EARLY FLOWERING 3"/>
    <property type="match status" value="1"/>
</dbReference>
<name>A0A834XDL9_9FABA</name>
<proteinExistence type="predicted"/>
<dbReference type="AlphaFoldDB" id="A0A834XDL9"/>
<dbReference type="PANTHER" id="PTHR34281">
    <property type="entry name" value="PROTEIN EARLY FLOWERING 3"/>
    <property type="match status" value="1"/>
</dbReference>
<dbReference type="Proteomes" id="UP000634136">
    <property type="component" value="Unassembled WGS sequence"/>
</dbReference>
<evidence type="ECO:0000256" key="1">
    <source>
        <dbReference type="SAM" id="MobiDB-lite"/>
    </source>
</evidence>
<feature type="compositionally biased region" description="Polar residues" evidence="1">
    <location>
        <begin position="664"/>
        <end position="673"/>
    </location>
</feature>
<keyword evidence="3" id="KW-1185">Reference proteome</keyword>
<comment type="caution">
    <text evidence="2">The sequence shown here is derived from an EMBL/GenBank/DDBJ whole genome shotgun (WGS) entry which is preliminary data.</text>
</comment>
<dbReference type="InterPro" id="IPR039319">
    <property type="entry name" value="ELF3-like"/>
</dbReference>
<accession>A0A834XDL9</accession>
<reference evidence="2" key="1">
    <citation type="submission" date="2020-09" db="EMBL/GenBank/DDBJ databases">
        <title>Genome-Enabled Discovery of Anthraquinone Biosynthesis in Senna tora.</title>
        <authorList>
            <person name="Kang S.-H."/>
            <person name="Pandey R.P."/>
            <person name="Lee C.-M."/>
            <person name="Sim J.-S."/>
            <person name="Jeong J.-T."/>
            <person name="Choi B.-S."/>
            <person name="Jung M."/>
            <person name="Ginzburg D."/>
            <person name="Zhao K."/>
            <person name="Won S.Y."/>
            <person name="Oh T.-J."/>
            <person name="Yu Y."/>
            <person name="Kim N.-H."/>
            <person name="Lee O.R."/>
            <person name="Lee T.-H."/>
            <person name="Bashyal P."/>
            <person name="Kim T.-S."/>
            <person name="Lee W.-H."/>
            <person name="Kawkins C."/>
            <person name="Kim C.-K."/>
            <person name="Kim J.S."/>
            <person name="Ahn B.O."/>
            <person name="Rhee S.Y."/>
            <person name="Sohng J.K."/>
        </authorList>
    </citation>
    <scope>NUCLEOTIDE SEQUENCE</scope>
    <source>
        <tissue evidence="2">Leaf</tissue>
    </source>
</reference>
<sequence>MKRGIEEVKEMSPMFPRLHIKDAEKGGPKAPPRNKMALYEQFTIPSQNFASGSPSRFPPLFRSNCSVSPTSGLVNPMIIEWYFSAFKVEENVCTSSKLEVGSGKGIQYSTSSVSSYVTDKIHAYHSRSVNLTKLMPDGFINCNNSLKKYEHEDALITPVSAHGRNSCCSISKNKQDEDTHTYCKPSCSPRRQNSFSKKVSSTAPMQLKSAGYGKNQIEDNTKVNQIDQKPEEGSAYPIAGFGDIADESSITSVKVRTPKPMKKAHASLMEEFRSISVENLKIQQSSNGQTDGEDGYLEKPELSDVHKCPDGVEIDRKCLWGKRDRNRSEDMYRHYDALNKPIPDSSIIGMGITPDDVLGVIGEMQFWKARRTIINQQRIFVMQLFELHRLIKNPHVRQWGLNFGHYKYMHYMVQKLIAGSPNLLFEDNPLLNQPSLKVSAPKKLHSDYVIQQPFSNTKLNNSKSEKPNAAECAESTSLEKIPLPCVNNNKSKGLSDQLSNYGHHSGNHQLPTTTGTKPSPCYIYPAPGNQWLVPYMSPSEGLIYKPFVGPCPPNAGFMGPVYGACSPISLTPGNKDVSDATHVPYIFPPCGPPIMHPSMSVFSHEQMSPPTKMQLNGIENHQSAGDVNSAILYQSSSNMSSQMSQVMSRHVTNNNHPSEDKELQTSTGSSPSKRTGDALPLFPMAPTFWASSDHHKAQAVDEHEPLIIKVIPHNPKSTTESAARIFRSIQEERKQL</sequence>
<evidence type="ECO:0000313" key="2">
    <source>
        <dbReference type="EMBL" id="KAF7843445.1"/>
    </source>
</evidence>
<dbReference type="GO" id="GO:2000028">
    <property type="term" value="P:regulation of photoperiodism, flowering"/>
    <property type="evidence" value="ECO:0007669"/>
    <property type="project" value="InterPro"/>
</dbReference>
<organism evidence="2 3">
    <name type="scientific">Senna tora</name>
    <dbReference type="NCBI Taxonomy" id="362788"/>
    <lineage>
        <taxon>Eukaryota</taxon>
        <taxon>Viridiplantae</taxon>
        <taxon>Streptophyta</taxon>
        <taxon>Embryophyta</taxon>
        <taxon>Tracheophyta</taxon>
        <taxon>Spermatophyta</taxon>
        <taxon>Magnoliopsida</taxon>
        <taxon>eudicotyledons</taxon>
        <taxon>Gunneridae</taxon>
        <taxon>Pentapetalae</taxon>
        <taxon>rosids</taxon>
        <taxon>fabids</taxon>
        <taxon>Fabales</taxon>
        <taxon>Fabaceae</taxon>
        <taxon>Caesalpinioideae</taxon>
        <taxon>Cassia clade</taxon>
        <taxon>Senna</taxon>
    </lineage>
</organism>